<feature type="transmembrane region" description="Helical" evidence="1">
    <location>
        <begin position="20"/>
        <end position="40"/>
    </location>
</feature>
<organism evidence="3 4">
    <name type="scientific">Thioalkalivibrio sulfidiphilus (strain HL-EbGR7)</name>
    <dbReference type="NCBI Taxonomy" id="396588"/>
    <lineage>
        <taxon>Bacteria</taxon>
        <taxon>Pseudomonadati</taxon>
        <taxon>Pseudomonadota</taxon>
        <taxon>Gammaproteobacteria</taxon>
        <taxon>Chromatiales</taxon>
        <taxon>Ectothiorhodospiraceae</taxon>
        <taxon>Thioalkalivibrio</taxon>
    </lineage>
</organism>
<name>B8GTF0_THISH</name>
<proteinExistence type="predicted"/>
<dbReference type="PANTHER" id="PTHR28008:SF1">
    <property type="entry name" value="DOMAIN PROTEIN, PUTATIVE (AFU_ORTHOLOGUE AFUA_3G10980)-RELATED"/>
    <property type="match status" value="1"/>
</dbReference>
<evidence type="ECO:0000256" key="1">
    <source>
        <dbReference type="SAM" id="Phobius"/>
    </source>
</evidence>
<reference evidence="3 4" key="1">
    <citation type="journal article" date="2011" name="Stand. Genomic Sci.">
        <title>Complete genome sequence of 'Thioalkalivibrio sulfidophilus' HL-EbGr7.</title>
        <authorList>
            <person name="Muyzer G."/>
            <person name="Sorokin D.Y."/>
            <person name="Mavromatis K."/>
            <person name="Lapidus A."/>
            <person name="Clum A."/>
            <person name="Ivanova N."/>
            <person name="Pati A."/>
            <person name="d'Haeseleer P."/>
            <person name="Woyke T."/>
            <person name="Kyrpides N.C."/>
        </authorList>
    </citation>
    <scope>NUCLEOTIDE SEQUENCE [LARGE SCALE GENOMIC DNA]</scope>
    <source>
        <strain evidence="3 4">HL-EbGR7</strain>
    </source>
</reference>
<dbReference type="RefSeq" id="WP_012636699.1">
    <property type="nucleotide sequence ID" value="NC_011901.1"/>
</dbReference>
<sequence length="127" mass="13886">MMPHRNLAYRLLFDASWTGARRFVFWSTVLLLIAGSLMPAAHIPDTGLSDKAGHLLGYAVLTLAGLLAYPQRAGWVLPGVFALGVAIELAQHLTPSRSFEWLDMLANGAGVLLGFALVWWLRRSLGD</sequence>
<accession>B8GTF0</accession>
<feature type="transmembrane region" description="Helical" evidence="1">
    <location>
        <begin position="101"/>
        <end position="121"/>
    </location>
</feature>
<dbReference type="HOGENOM" id="CLU_096028_3_5_6"/>
<keyword evidence="1" id="KW-0812">Transmembrane</keyword>
<feature type="transmembrane region" description="Helical" evidence="1">
    <location>
        <begin position="52"/>
        <end position="69"/>
    </location>
</feature>
<gene>
    <name evidence="3" type="ordered locus">Tgr7_0107</name>
</gene>
<dbReference type="EMBL" id="CP001339">
    <property type="protein sequence ID" value="ACL71210.1"/>
    <property type="molecule type" value="Genomic_DNA"/>
</dbReference>
<dbReference type="PANTHER" id="PTHR28008">
    <property type="entry name" value="DOMAIN PROTEIN, PUTATIVE (AFU_ORTHOLOGUE AFUA_3G10980)-RELATED"/>
    <property type="match status" value="1"/>
</dbReference>
<dbReference type="eggNOG" id="COG5652">
    <property type="taxonomic scope" value="Bacteria"/>
</dbReference>
<dbReference type="InterPro" id="IPR006976">
    <property type="entry name" value="VanZ-like"/>
</dbReference>
<dbReference type="Proteomes" id="UP000002383">
    <property type="component" value="Chromosome"/>
</dbReference>
<keyword evidence="1" id="KW-1133">Transmembrane helix</keyword>
<dbReference type="Pfam" id="PF04892">
    <property type="entry name" value="VanZ"/>
    <property type="match status" value="1"/>
</dbReference>
<dbReference type="STRING" id="396588.Tgr7_0107"/>
<feature type="transmembrane region" description="Helical" evidence="1">
    <location>
        <begin position="75"/>
        <end position="94"/>
    </location>
</feature>
<evidence type="ECO:0000313" key="3">
    <source>
        <dbReference type="EMBL" id="ACL71210.1"/>
    </source>
</evidence>
<keyword evidence="1" id="KW-0472">Membrane</keyword>
<protein>
    <recommendedName>
        <fullName evidence="2">VanZ-like domain-containing protein</fullName>
    </recommendedName>
</protein>
<feature type="domain" description="VanZ-like" evidence="2">
    <location>
        <begin position="69"/>
        <end position="121"/>
    </location>
</feature>
<dbReference type="AlphaFoldDB" id="B8GTF0"/>
<keyword evidence="4" id="KW-1185">Reference proteome</keyword>
<dbReference type="KEGG" id="tgr:Tgr7_0107"/>
<evidence type="ECO:0000313" key="4">
    <source>
        <dbReference type="Proteomes" id="UP000002383"/>
    </source>
</evidence>
<evidence type="ECO:0000259" key="2">
    <source>
        <dbReference type="Pfam" id="PF04892"/>
    </source>
</evidence>